<dbReference type="InterPro" id="IPR011611">
    <property type="entry name" value="PfkB_dom"/>
</dbReference>
<keyword evidence="4 7" id="KW-0418">Kinase</keyword>
<dbReference type="PANTHER" id="PTHR43085:SF1">
    <property type="entry name" value="PSEUDOURIDINE KINASE-RELATED"/>
    <property type="match status" value="1"/>
</dbReference>
<accession>A0A1M6I0L7</accession>
<evidence type="ECO:0000256" key="2">
    <source>
        <dbReference type="ARBA" id="ARBA00022679"/>
    </source>
</evidence>
<evidence type="ECO:0000256" key="1">
    <source>
        <dbReference type="ARBA" id="ARBA00010688"/>
    </source>
</evidence>
<evidence type="ECO:0000313" key="8">
    <source>
        <dbReference type="Proteomes" id="UP000184418"/>
    </source>
</evidence>
<keyword evidence="2" id="KW-0808">Transferase</keyword>
<dbReference type="InterPro" id="IPR050306">
    <property type="entry name" value="PfkB_Carbo_kinase"/>
</dbReference>
<dbReference type="GO" id="GO:0016301">
    <property type="term" value="F:kinase activity"/>
    <property type="evidence" value="ECO:0007669"/>
    <property type="project" value="UniProtKB-KW"/>
</dbReference>
<dbReference type="Pfam" id="PF00294">
    <property type="entry name" value="PfkB"/>
    <property type="match status" value="1"/>
</dbReference>
<sequence length="309" mass="32775">MIQPRPSSLYFAAPPAAAGHGLLAIGEALIDILTTDFVGDLSQVTTLRAMAGGSPANLCRFVQDCGGTARLVAAVGQDGLGEILLRTLAAAGLSTEHIHQLPDRATSIIVVGRSRDTPTFIPYRSADRHLPPVEPALVLDAAVVHTTAFALSRLPAQDHILAALATATAHGRQVSVDWNYAAPIWRRSNNAPAVWQQLLSYQPLLKVSLDDVARFSGGPATVEAAQAFLHAVPARVLCLTCGADGVWYRGAGGLWQHQSAPAVTVHDATGAGDAFWAGFLTRWMQHRPLDECVQLGIQTAARRLQGQLA</sequence>
<evidence type="ECO:0000256" key="4">
    <source>
        <dbReference type="ARBA" id="ARBA00022777"/>
    </source>
</evidence>
<dbReference type="Gene3D" id="3.40.1190.20">
    <property type="match status" value="1"/>
</dbReference>
<evidence type="ECO:0000256" key="5">
    <source>
        <dbReference type="ARBA" id="ARBA00022840"/>
    </source>
</evidence>
<reference evidence="7 8" key="1">
    <citation type="submission" date="2016-11" db="EMBL/GenBank/DDBJ databases">
        <authorList>
            <person name="Jaros S."/>
            <person name="Januszkiewicz K."/>
            <person name="Wedrychowicz H."/>
        </authorList>
    </citation>
    <scope>NUCLEOTIDE SEQUENCE [LARGE SCALE GENOMIC DNA]</scope>
    <source>
        <strain evidence="7 8">DSM 21074</strain>
    </source>
</reference>
<feature type="domain" description="Carbohydrate kinase PfkB" evidence="6">
    <location>
        <begin position="22"/>
        <end position="302"/>
    </location>
</feature>
<dbReference type="RefSeq" id="WP_073110256.1">
    <property type="nucleotide sequence ID" value="NZ_FQYN01000005.1"/>
</dbReference>
<comment type="similarity">
    <text evidence="1">Belongs to the carbohydrate kinase PfkB family.</text>
</comment>
<protein>
    <submittedName>
        <fullName evidence="7">Fructokinase</fullName>
    </submittedName>
</protein>
<evidence type="ECO:0000259" key="6">
    <source>
        <dbReference type="Pfam" id="PF00294"/>
    </source>
</evidence>
<proteinExistence type="inferred from homology"/>
<dbReference type="EMBL" id="FQYN01000005">
    <property type="protein sequence ID" value="SHJ27978.1"/>
    <property type="molecule type" value="Genomic_DNA"/>
</dbReference>
<dbReference type="InterPro" id="IPR029056">
    <property type="entry name" value="Ribokinase-like"/>
</dbReference>
<evidence type="ECO:0000256" key="3">
    <source>
        <dbReference type="ARBA" id="ARBA00022741"/>
    </source>
</evidence>
<dbReference type="PANTHER" id="PTHR43085">
    <property type="entry name" value="HEXOKINASE FAMILY MEMBER"/>
    <property type="match status" value="1"/>
</dbReference>
<keyword evidence="3" id="KW-0547">Nucleotide-binding</keyword>
<keyword evidence="8" id="KW-1185">Reference proteome</keyword>
<organism evidence="7 8">
    <name type="scientific">Hymenobacter daecheongensis DSM 21074</name>
    <dbReference type="NCBI Taxonomy" id="1121955"/>
    <lineage>
        <taxon>Bacteria</taxon>
        <taxon>Pseudomonadati</taxon>
        <taxon>Bacteroidota</taxon>
        <taxon>Cytophagia</taxon>
        <taxon>Cytophagales</taxon>
        <taxon>Hymenobacteraceae</taxon>
        <taxon>Hymenobacter</taxon>
    </lineage>
</organism>
<dbReference type="AlphaFoldDB" id="A0A1M6I0L7"/>
<evidence type="ECO:0000313" key="7">
    <source>
        <dbReference type="EMBL" id="SHJ27978.1"/>
    </source>
</evidence>
<dbReference type="OrthoDB" id="9813569at2"/>
<dbReference type="Proteomes" id="UP000184418">
    <property type="component" value="Unassembled WGS sequence"/>
</dbReference>
<gene>
    <name evidence="7" type="ORF">SAMN02745146_2735</name>
</gene>
<dbReference type="STRING" id="1121955.SAMN02745146_2735"/>
<dbReference type="GO" id="GO:0005524">
    <property type="term" value="F:ATP binding"/>
    <property type="evidence" value="ECO:0007669"/>
    <property type="project" value="UniProtKB-KW"/>
</dbReference>
<name>A0A1M6I0L7_9BACT</name>
<keyword evidence="5" id="KW-0067">ATP-binding</keyword>
<dbReference type="SUPFAM" id="SSF53613">
    <property type="entry name" value="Ribokinase-like"/>
    <property type="match status" value="1"/>
</dbReference>